<dbReference type="Proteomes" id="UP001283361">
    <property type="component" value="Unassembled WGS sequence"/>
</dbReference>
<comment type="caution">
    <text evidence="1">The sequence shown here is derived from an EMBL/GenBank/DDBJ whole genome shotgun (WGS) entry which is preliminary data.</text>
</comment>
<accession>A0AAE0Y5E9</accession>
<evidence type="ECO:0000313" key="2">
    <source>
        <dbReference type="Proteomes" id="UP001283361"/>
    </source>
</evidence>
<reference evidence="1" key="1">
    <citation type="journal article" date="2023" name="G3 (Bethesda)">
        <title>A reference genome for the long-term kleptoplast-retaining sea slug Elysia crispata morphotype clarki.</title>
        <authorList>
            <person name="Eastman K.E."/>
            <person name="Pendleton A.L."/>
            <person name="Shaikh M.A."/>
            <person name="Suttiyut T."/>
            <person name="Ogas R."/>
            <person name="Tomko P."/>
            <person name="Gavelis G."/>
            <person name="Widhalm J.R."/>
            <person name="Wisecaver J.H."/>
        </authorList>
    </citation>
    <scope>NUCLEOTIDE SEQUENCE</scope>
    <source>
        <strain evidence="1">ECLA1</strain>
    </source>
</reference>
<dbReference type="EMBL" id="JAWDGP010006953">
    <property type="protein sequence ID" value="KAK3732573.1"/>
    <property type="molecule type" value="Genomic_DNA"/>
</dbReference>
<protein>
    <submittedName>
        <fullName evidence="1">Uncharacterized protein</fullName>
    </submittedName>
</protein>
<evidence type="ECO:0000313" key="1">
    <source>
        <dbReference type="EMBL" id="KAK3732573.1"/>
    </source>
</evidence>
<sequence>MVNRTVICHQHLRKYGQLDTWLESFAGSARPDSASCSFMKRGFKTLNGLLHSKKHRRWLKTEENKGSR</sequence>
<gene>
    <name evidence="1" type="ORF">RRG08_062776</name>
</gene>
<dbReference type="AlphaFoldDB" id="A0AAE0Y5E9"/>
<keyword evidence="2" id="KW-1185">Reference proteome</keyword>
<proteinExistence type="predicted"/>
<name>A0AAE0Y5E9_9GAST</name>
<organism evidence="1 2">
    <name type="scientific">Elysia crispata</name>
    <name type="common">lettuce slug</name>
    <dbReference type="NCBI Taxonomy" id="231223"/>
    <lineage>
        <taxon>Eukaryota</taxon>
        <taxon>Metazoa</taxon>
        <taxon>Spiralia</taxon>
        <taxon>Lophotrochozoa</taxon>
        <taxon>Mollusca</taxon>
        <taxon>Gastropoda</taxon>
        <taxon>Heterobranchia</taxon>
        <taxon>Euthyneura</taxon>
        <taxon>Panpulmonata</taxon>
        <taxon>Sacoglossa</taxon>
        <taxon>Placobranchoidea</taxon>
        <taxon>Plakobranchidae</taxon>
        <taxon>Elysia</taxon>
    </lineage>
</organism>